<evidence type="ECO:0000256" key="2">
    <source>
        <dbReference type="ARBA" id="ARBA00023015"/>
    </source>
</evidence>
<dbReference type="GO" id="GO:0006355">
    <property type="term" value="P:regulation of DNA-templated transcription"/>
    <property type="evidence" value="ECO:0007669"/>
    <property type="project" value="InterPro"/>
</dbReference>
<feature type="modified residue" description="4-aspartylphosphate" evidence="5">
    <location>
        <position position="59"/>
    </location>
</feature>
<evidence type="ECO:0000256" key="1">
    <source>
        <dbReference type="ARBA" id="ARBA00022553"/>
    </source>
</evidence>
<evidence type="ECO:0000256" key="3">
    <source>
        <dbReference type="ARBA" id="ARBA00023125"/>
    </source>
</evidence>
<dbReference type="SUPFAM" id="SSF52172">
    <property type="entry name" value="CheY-like"/>
    <property type="match status" value="1"/>
</dbReference>
<accession>A0A6P2CDP4</accession>
<dbReference type="GO" id="GO:0000160">
    <property type="term" value="P:phosphorelay signal transduction system"/>
    <property type="evidence" value="ECO:0007669"/>
    <property type="project" value="InterPro"/>
</dbReference>
<dbReference type="PROSITE" id="PS50110">
    <property type="entry name" value="RESPONSE_REGULATORY"/>
    <property type="match status" value="1"/>
</dbReference>
<dbReference type="InterPro" id="IPR039420">
    <property type="entry name" value="WalR-like"/>
</dbReference>
<evidence type="ECO:0000259" key="7">
    <source>
        <dbReference type="PROSITE" id="PS50110"/>
    </source>
</evidence>
<reference evidence="8 9" key="1">
    <citation type="submission" date="2018-07" db="EMBL/GenBank/DDBJ databases">
        <title>Genome sequence of Rhodococcus rhodnii ATCC 35071 from Rhodnius prolixus.</title>
        <authorList>
            <person name="Patel V."/>
            <person name="Vogel K.J."/>
        </authorList>
    </citation>
    <scope>NUCLEOTIDE SEQUENCE [LARGE SCALE GENOMIC DNA]</scope>
    <source>
        <strain evidence="8 9">ATCC 35071</strain>
    </source>
</reference>
<evidence type="ECO:0000256" key="5">
    <source>
        <dbReference type="PROSITE-ProRule" id="PRU00169"/>
    </source>
</evidence>
<dbReference type="EMBL" id="QRCM01000001">
    <property type="protein sequence ID" value="TXG90643.1"/>
    <property type="molecule type" value="Genomic_DNA"/>
</dbReference>
<evidence type="ECO:0000259" key="6">
    <source>
        <dbReference type="PROSITE" id="PS50043"/>
    </source>
</evidence>
<dbReference type="CDD" id="cd17535">
    <property type="entry name" value="REC_NarL-like"/>
    <property type="match status" value="1"/>
</dbReference>
<keyword evidence="3 8" id="KW-0238">DNA-binding</keyword>
<dbReference type="InterPro" id="IPR011006">
    <property type="entry name" value="CheY-like_superfamily"/>
</dbReference>
<dbReference type="CDD" id="cd06170">
    <property type="entry name" value="LuxR_C_like"/>
    <property type="match status" value="1"/>
</dbReference>
<dbReference type="GO" id="GO:0003677">
    <property type="term" value="F:DNA binding"/>
    <property type="evidence" value="ECO:0007669"/>
    <property type="project" value="UniProtKB-KW"/>
</dbReference>
<evidence type="ECO:0000313" key="9">
    <source>
        <dbReference type="Proteomes" id="UP000471120"/>
    </source>
</evidence>
<dbReference type="PROSITE" id="PS50043">
    <property type="entry name" value="HTH_LUXR_2"/>
    <property type="match status" value="1"/>
</dbReference>
<protein>
    <submittedName>
        <fullName evidence="8">DNA-binding response regulator</fullName>
    </submittedName>
</protein>
<sequence length="212" mass="22719">MIREHATRVLLVEDQQLIRRGLAMLLATTDGVDVVAEAEDGLGALDVLSTTTPDVVLTDARMPRMDGVELTARCTRDHPGLPVLVLTTFDDDALVQAVLTAGASGFLLKDTSVEELGMALHAVVEGGMVIDPRVARAAVQRKRTVDGPLAILTRRERVVAELVAQGLTNADIAARLVLAEGTVKNHVSALLRKLDERDRTSLALTLYKALGD</sequence>
<dbReference type="Pfam" id="PF00196">
    <property type="entry name" value="GerE"/>
    <property type="match status" value="1"/>
</dbReference>
<dbReference type="PRINTS" id="PR00038">
    <property type="entry name" value="HTHLUXR"/>
</dbReference>
<dbReference type="AlphaFoldDB" id="A0A6P2CDP4"/>
<dbReference type="SUPFAM" id="SSF46894">
    <property type="entry name" value="C-terminal effector domain of the bipartite response regulators"/>
    <property type="match status" value="1"/>
</dbReference>
<dbReference type="SMART" id="SM00421">
    <property type="entry name" value="HTH_LUXR"/>
    <property type="match status" value="1"/>
</dbReference>
<dbReference type="SMART" id="SM00448">
    <property type="entry name" value="REC"/>
    <property type="match status" value="1"/>
</dbReference>
<proteinExistence type="predicted"/>
<dbReference type="PROSITE" id="PS00622">
    <property type="entry name" value="HTH_LUXR_1"/>
    <property type="match status" value="1"/>
</dbReference>
<dbReference type="RefSeq" id="WP_010837269.1">
    <property type="nucleotide sequence ID" value="NZ_QRCM01000001.1"/>
</dbReference>
<evidence type="ECO:0000313" key="8">
    <source>
        <dbReference type="EMBL" id="TXG90643.1"/>
    </source>
</evidence>
<keyword evidence="4" id="KW-0804">Transcription</keyword>
<keyword evidence="1 5" id="KW-0597">Phosphoprotein</keyword>
<organism evidence="8 9">
    <name type="scientific">Rhodococcus rhodnii</name>
    <dbReference type="NCBI Taxonomy" id="38312"/>
    <lineage>
        <taxon>Bacteria</taxon>
        <taxon>Bacillati</taxon>
        <taxon>Actinomycetota</taxon>
        <taxon>Actinomycetes</taxon>
        <taxon>Mycobacteriales</taxon>
        <taxon>Nocardiaceae</taxon>
        <taxon>Rhodococcus</taxon>
    </lineage>
</organism>
<feature type="domain" description="Response regulatory" evidence="7">
    <location>
        <begin position="8"/>
        <end position="124"/>
    </location>
</feature>
<dbReference type="InterPro" id="IPR016032">
    <property type="entry name" value="Sig_transdc_resp-reg_C-effctor"/>
</dbReference>
<dbReference type="InterPro" id="IPR001789">
    <property type="entry name" value="Sig_transdc_resp-reg_receiver"/>
</dbReference>
<dbReference type="InterPro" id="IPR000792">
    <property type="entry name" value="Tscrpt_reg_LuxR_C"/>
</dbReference>
<dbReference type="PANTHER" id="PTHR43214">
    <property type="entry name" value="TWO-COMPONENT RESPONSE REGULATOR"/>
    <property type="match status" value="1"/>
</dbReference>
<dbReference type="Pfam" id="PF00072">
    <property type="entry name" value="Response_reg"/>
    <property type="match status" value="1"/>
</dbReference>
<dbReference type="Proteomes" id="UP000471120">
    <property type="component" value="Unassembled WGS sequence"/>
</dbReference>
<keyword evidence="2" id="KW-0805">Transcription regulation</keyword>
<dbReference type="InterPro" id="IPR058245">
    <property type="entry name" value="NreC/VraR/RcsB-like_REC"/>
</dbReference>
<evidence type="ECO:0000256" key="4">
    <source>
        <dbReference type="ARBA" id="ARBA00023163"/>
    </source>
</evidence>
<feature type="domain" description="HTH luxR-type" evidence="6">
    <location>
        <begin position="145"/>
        <end position="210"/>
    </location>
</feature>
<gene>
    <name evidence="8" type="ORF">DW322_11010</name>
</gene>
<name>A0A6P2CDP4_9NOCA</name>
<dbReference type="Gene3D" id="3.40.50.2300">
    <property type="match status" value="1"/>
</dbReference>
<dbReference type="PANTHER" id="PTHR43214:SF24">
    <property type="entry name" value="TRANSCRIPTIONAL REGULATORY PROTEIN NARL-RELATED"/>
    <property type="match status" value="1"/>
</dbReference>
<comment type="caution">
    <text evidence="8">The sequence shown here is derived from an EMBL/GenBank/DDBJ whole genome shotgun (WGS) entry which is preliminary data.</text>
</comment>